<dbReference type="PANTHER" id="PTHR21310:SF15">
    <property type="entry name" value="AMINOGLYCOSIDE PHOSPHOTRANSFERASE DOMAIN-CONTAINING PROTEIN"/>
    <property type="match status" value="1"/>
</dbReference>
<evidence type="ECO:0008006" key="2">
    <source>
        <dbReference type="Google" id="ProtNLM"/>
    </source>
</evidence>
<dbReference type="AlphaFoldDB" id="A0A5N6H963"/>
<dbReference type="InterPro" id="IPR011009">
    <property type="entry name" value="Kinase-like_dom_sf"/>
</dbReference>
<reference evidence="1" key="1">
    <citation type="submission" date="2019-04" db="EMBL/GenBank/DDBJ databases">
        <title>Friends and foes A comparative genomics study of 23 Aspergillus species from section Flavi.</title>
        <authorList>
            <consortium name="DOE Joint Genome Institute"/>
            <person name="Kjaerbolling I."/>
            <person name="Vesth T."/>
            <person name="Frisvad J.C."/>
            <person name="Nybo J.L."/>
            <person name="Theobald S."/>
            <person name="Kildgaard S."/>
            <person name="Isbrandt T."/>
            <person name="Kuo A."/>
            <person name="Sato A."/>
            <person name="Lyhne E.K."/>
            <person name="Kogle M.E."/>
            <person name="Wiebenga A."/>
            <person name="Kun R.S."/>
            <person name="Lubbers R.J."/>
            <person name="Makela M.R."/>
            <person name="Barry K."/>
            <person name="Chovatia M."/>
            <person name="Clum A."/>
            <person name="Daum C."/>
            <person name="Haridas S."/>
            <person name="He G."/>
            <person name="LaButti K."/>
            <person name="Lipzen A."/>
            <person name="Mondo S."/>
            <person name="Riley R."/>
            <person name="Salamov A."/>
            <person name="Simmons B.A."/>
            <person name="Magnuson J.K."/>
            <person name="Henrissat B."/>
            <person name="Mortensen U.H."/>
            <person name="Larsen T.O."/>
            <person name="Devries R.P."/>
            <person name="Grigoriev I.V."/>
            <person name="Machida M."/>
            <person name="Baker S.E."/>
            <person name="Andersen M.R."/>
        </authorList>
    </citation>
    <scope>NUCLEOTIDE SEQUENCE [LARGE SCALE GENOMIC DNA]</scope>
    <source>
        <strain evidence="1">CBS 121.62</strain>
    </source>
</reference>
<dbReference type="VEuPathDB" id="FungiDB:F9C07_6419"/>
<protein>
    <recommendedName>
        <fullName evidence="2">Aminoglycoside phosphotransferase domain-containing protein</fullName>
    </recommendedName>
</protein>
<sequence>MSPDPCAACSWTTESQKHCGYNSYFKLFFEAGDRGVWSLGSKLIVKDRGSSFPTAEVPNTPFVKENTSIPVLTPLSKAWSKLSTHEKEGIAKQTAEYLLQLRNLQSDKTQSLTGGPVYLDFLFRNKNSHLSHGPITTQDELWAHMERGLNEAISEAVRIRLRQRMPPAAPYTFTHGDLTNVNIMVENGSWWEYVCPSVGDSEEDREWKVLLRQYMPDHNTAREFWLDYYLCRDPDHERAKNFKETEWDEL</sequence>
<dbReference type="SUPFAM" id="SSF56112">
    <property type="entry name" value="Protein kinase-like (PK-like)"/>
    <property type="match status" value="1"/>
</dbReference>
<organism evidence="1">
    <name type="scientific">Aspergillus flavus</name>
    <dbReference type="NCBI Taxonomy" id="5059"/>
    <lineage>
        <taxon>Eukaryota</taxon>
        <taxon>Fungi</taxon>
        <taxon>Dikarya</taxon>
        <taxon>Ascomycota</taxon>
        <taxon>Pezizomycotina</taxon>
        <taxon>Eurotiomycetes</taxon>
        <taxon>Eurotiomycetidae</taxon>
        <taxon>Eurotiales</taxon>
        <taxon>Aspergillaceae</taxon>
        <taxon>Aspergillus</taxon>
        <taxon>Aspergillus subgen. Circumdati</taxon>
    </lineage>
</organism>
<accession>A0A5N6H963</accession>
<dbReference type="PANTHER" id="PTHR21310">
    <property type="entry name" value="AMINOGLYCOSIDE PHOSPHOTRANSFERASE-RELATED-RELATED"/>
    <property type="match status" value="1"/>
</dbReference>
<name>A0A5N6H963_ASPFL</name>
<dbReference type="EMBL" id="ML734566">
    <property type="protein sequence ID" value="KAB8250314.1"/>
    <property type="molecule type" value="Genomic_DNA"/>
</dbReference>
<dbReference type="InterPro" id="IPR051678">
    <property type="entry name" value="AGP_Transferase"/>
</dbReference>
<gene>
    <name evidence="1" type="ORF">BDV35DRAFT_377573</name>
</gene>
<proteinExistence type="predicted"/>
<dbReference type="Proteomes" id="UP000325434">
    <property type="component" value="Unassembled WGS sequence"/>
</dbReference>
<evidence type="ECO:0000313" key="1">
    <source>
        <dbReference type="EMBL" id="KAB8250314.1"/>
    </source>
</evidence>